<name>A0A0H5C6D1_CYBJN</name>
<keyword evidence="9 12" id="KW-0472">Membrane</keyword>
<reference evidence="15" key="1">
    <citation type="submission" date="2014-12" db="EMBL/GenBank/DDBJ databases">
        <authorList>
            <person name="Jaenicke S."/>
        </authorList>
    </citation>
    <scope>NUCLEOTIDE SEQUENCE [LARGE SCALE GENOMIC DNA]</scope>
    <source>
        <strain evidence="15">CBS1600</strain>
    </source>
</reference>
<dbReference type="GO" id="GO:0032934">
    <property type="term" value="F:sterol binding"/>
    <property type="evidence" value="ECO:0007669"/>
    <property type="project" value="TreeGrafter"/>
</dbReference>
<keyword evidence="6 12" id="KW-1133">Transmembrane helix</keyword>
<dbReference type="Proteomes" id="UP000094389">
    <property type="component" value="Unassembled WGS sequence"/>
</dbReference>
<gene>
    <name evidence="15" type="primary">NCR1</name>
    <name evidence="15" type="ORF">BN1211_4185</name>
    <name evidence="16" type="ORF">CYBJADRAFT_167583</name>
</gene>
<dbReference type="InterPro" id="IPR053958">
    <property type="entry name" value="HMGCR/SNAP/NPC1-like_SSD"/>
</dbReference>
<feature type="transmembrane region" description="Helical" evidence="12">
    <location>
        <begin position="263"/>
        <end position="284"/>
    </location>
</feature>
<dbReference type="InterPro" id="IPR053956">
    <property type="entry name" value="NPC1_MLD"/>
</dbReference>
<dbReference type="PANTHER" id="PTHR45727:SF2">
    <property type="entry name" value="NPC INTRACELLULAR CHOLESTEROL TRANSPORTER 1"/>
    <property type="match status" value="1"/>
</dbReference>
<reference evidence="17" key="2">
    <citation type="journal article" date="2015" name="J. Biotechnol.">
        <title>The structure of the Cyberlindnera jadinii genome and its relation to Candida utilis analyzed by the occurrence of single nucleotide polymorphisms.</title>
        <authorList>
            <person name="Rupp O."/>
            <person name="Brinkrolf K."/>
            <person name="Buerth C."/>
            <person name="Kunigo M."/>
            <person name="Schneider J."/>
            <person name="Jaenicke S."/>
            <person name="Goesmann A."/>
            <person name="Puehler A."/>
            <person name="Jaeger K.-E."/>
            <person name="Ernst J.F."/>
        </authorList>
    </citation>
    <scope>NUCLEOTIDE SEQUENCE [LARGE SCALE GENOMIC DNA]</scope>
    <source>
        <strain evidence="17">ATCC 18201 / CBS 1600 / BCRC 20928 / JCM 3617 / NBRC 0987 / NRRL Y-1542</strain>
    </source>
</reference>
<keyword evidence="3" id="KW-0813">Transport</keyword>
<dbReference type="GO" id="GO:0015918">
    <property type="term" value="P:sterol transport"/>
    <property type="evidence" value="ECO:0007669"/>
    <property type="project" value="UniProtKB-ARBA"/>
</dbReference>
<keyword evidence="5 13" id="KW-0732">Signal</keyword>
<dbReference type="Gene3D" id="1.20.1640.10">
    <property type="entry name" value="Multidrug efflux transporter AcrB transmembrane domain"/>
    <property type="match status" value="2"/>
</dbReference>
<keyword evidence="18" id="KW-1185">Reference proteome</keyword>
<feature type="transmembrane region" description="Helical" evidence="12">
    <location>
        <begin position="779"/>
        <end position="798"/>
    </location>
</feature>
<feature type="transmembrane region" description="Helical" evidence="12">
    <location>
        <begin position="697"/>
        <end position="722"/>
    </location>
</feature>
<keyword evidence="10" id="KW-1015">Disulfide bond</keyword>
<evidence type="ECO:0000259" key="14">
    <source>
        <dbReference type="PROSITE" id="PS50156"/>
    </source>
</evidence>
<feature type="transmembrane region" description="Helical" evidence="12">
    <location>
        <begin position="620"/>
        <end position="641"/>
    </location>
</feature>
<keyword evidence="8" id="KW-0443">Lipid metabolism</keyword>
<dbReference type="FunFam" id="1.20.1640.10:FF:000008">
    <property type="entry name" value="NPC intracellular cholesterol transporter 1"/>
    <property type="match status" value="1"/>
</dbReference>
<dbReference type="Proteomes" id="UP000038830">
    <property type="component" value="Unassembled WGS sequence"/>
</dbReference>
<organism evidence="15 17">
    <name type="scientific">Cyberlindnera jadinii (strain ATCC 18201 / CBS 1600 / BCRC 20928 / JCM 3617 / NBRC 0987 / NRRL Y-1542)</name>
    <name type="common">Torula yeast</name>
    <name type="synonym">Candida utilis</name>
    <dbReference type="NCBI Taxonomy" id="983966"/>
    <lineage>
        <taxon>Eukaryota</taxon>
        <taxon>Fungi</taxon>
        <taxon>Dikarya</taxon>
        <taxon>Ascomycota</taxon>
        <taxon>Saccharomycotina</taxon>
        <taxon>Saccharomycetes</taxon>
        <taxon>Phaffomycetales</taxon>
        <taxon>Phaffomycetaceae</taxon>
        <taxon>Cyberlindnera</taxon>
    </lineage>
</organism>
<evidence type="ECO:0000256" key="12">
    <source>
        <dbReference type="SAM" id="Phobius"/>
    </source>
</evidence>
<proteinExistence type="inferred from homology"/>
<feature type="chain" id="PRO_5040564454" evidence="13">
    <location>
        <begin position="18"/>
        <end position="1219"/>
    </location>
</feature>
<evidence type="ECO:0000256" key="4">
    <source>
        <dbReference type="ARBA" id="ARBA00022692"/>
    </source>
</evidence>
<dbReference type="GO" id="GO:0006629">
    <property type="term" value="P:lipid metabolic process"/>
    <property type="evidence" value="ECO:0007669"/>
    <property type="project" value="UniProtKB-KW"/>
</dbReference>
<dbReference type="AlphaFoldDB" id="A0A0H5C6D1"/>
<accession>A0A1E4S257</accession>
<feature type="domain" description="SSD" evidence="14">
    <location>
        <begin position="560"/>
        <end position="722"/>
    </location>
</feature>
<evidence type="ECO:0000313" key="15">
    <source>
        <dbReference type="EMBL" id="CEP23568.1"/>
    </source>
</evidence>
<evidence type="ECO:0000256" key="13">
    <source>
        <dbReference type="SAM" id="SignalP"/>
    </source>
</evidence>
<evidence type="ECO:0000256" key="11">
    <source>
        <dbReference type="ARBA" id="ARBA00023180"/>
    </source>
</evidence>
<dbReference type="RefSeq" id="XP_020070589.1">
    <property type="nucleotide sequence ID" value="XM_020214980.1"/>
</dbReference>
<dbReference type="PANTHER" id="PTHR45727">
    <property type="entry name" value="NPC INTRACELLULAR CHOLESTEROL TRANSPORTER 1"/>
    <property type="match status" value="1"/>
</dbReference>
<feature type="transmembrane region" description="Helical" evidence="12">
    <location>
        <begin position="1169"/>
        <end position="1192"/>
    </location>
</feature>
<protein>
    <submittedName>
        <fullName evidence="15">NCR1 protein</fullName>
    </submittedName>
    <submittedName>
        <fullName evidence="16">Vacuolar membrane protein that transits through the biosynthetic vacuolar protein sorting pathway</fullName>
    </submittedName>
</protein>
<feature type="transmembrane region" description="Helical" evidence="12">
    <location>
        <begin position="672"/>
        <end position="691"/>
    </location>
</feature>
<feature type="transmembrane region" description="Helical" evidence="12">
    <location>
        <begin position="1091"/>
        <end position="1113"/>
    </location>
</feature>
<dbReference type="InterPro" id="IPR032190">
    <property type="entry name" value="NPC1_N"/>
</dbReference>
<dbReference type="EMBL" id="CDQK01000004">
    <property type="protein sequence ID" value="CEP23568.1"/>
    <property type="molecule type" value="Genomic_DNA"/>
</dbReference>
<comment type="similarity">
    <text evidence="2">Belongs to the patched family.</text>
</comment>
<evidence type="ECO:0000256" key="9">
    <source>
        <dbReference type="ARBA" id="ARBA00023136"/>
    </source>
</evidence>
<sequence length="1219" mass="135678">MRLLLLALTSLVTGALSTQEQARLSEGEVDGRCVVYDHCGKRSLFGADLPCSVDIPPQPVTDDDIQELVGICGDEWNGKSLLCCNTYQIDQLKENLKKVDTLISSCPACHKNFKNLFCQFTCSNHQADFITVTKASTSLEGKQVVTELEFRIGEQMANDFYDSCKDIKFSATNGYAMDLIGGGAKNYTQFLKFLGDEKPQLGGSPFQMNFKYSNGSSSGSLNQKQYSCGDGIYKCSCSDCPSTCPTLDDVKQRTCRVGVLPCFSFSVIIVYSVLLLVTVGFFGYKFSTKKRQLLLESPYLRPATLDLPELVNRNEVYSLNNALEILFGRLAFYCSTYPATVLALTIVLTGTLSSCIYFFGELEKDPINLWVSNSAEAYKEKQFFDDTFGPFYRAEQIFIVDETGVLKDKTVKWWSKIEQEITSIIVDDITLNDLCFKPFDESPCVIESFTQYFGGAVPKDWKSKLRGCTESPVTCLPPFQQPLNKELLFGGYNESDILTAKSISVTLLLNNHVGDNENTTKWENALESYLLKLEPPEGVRISFSTEPSLESELNKSTNTDAKIIILSYLVMFIYASISLGGSFNILKTRFSLGLSGIIIVLLSVTSSAGFFSLIGVKSTLIIAEVIPFLILAVGVDNIFLITHELKGINYSYPNESVPFRISKAVGRMGPSILLSATSQFLTFSLAAFVSMPAVRNFAMYSAGAVLFNILLQLTAFISLLSLDQQRIDSGRLDCFPCLKVQRSIRLDEVSQLFESENESHFFDKLLSSFAPWILRRKEVIVSMFVLWTGVSLSFLPGIKFGLDQRIAIPSDSYLIDYFNDIYQYLNVGPPVYFVVDGVNVTDRKVQQTLCGKFTTCDEFSLANILQQELNRSDISTINQPVASWLDDYLTFLNPQLDDCCRFKKGTDDICPPYAPSRQCETCFYNKTWDYSMKGFPQGEEFMKYFDIWIDAPSDPCPLGGKAPYSSAVSYDNESILASTFRTGHVPLRSQDDFIHAYKESLRITKELKQATGHDGIFAYSPFYIFFVQYTTIVRLTFTLISVALAIILLNSIILLGSVRSSLALVITVVMILINIAGVMSIWSISLNAVSLVNLVICIGLAVEFCVHITRAFIVSDKDNRLSNVNFRAFNAITGVGGAVLGGICTTKLIGVIVLAFTKSKIFEVYYFRMWLSLVVIASLHALVFLPVLLSLFGGKRYIFSENSSGIADDLANRLTELAQ</sequence>
<keyword evidence="7" id="KW-0445">Lipid transport</keyword>
<evidence type="ECO:0000256" key="5">
    <source>
        <dbReference type="ARBA" id="ARBA00022729"/>
    </source>
</evidence>
<keyword evidence="4 12" id="KW-0812">Transmembrane</keyword>
<feature type="transmembrane region" description="Helical" evidence="12">
    <location>
        <begin position="339"/>
        <end position="359"/>
    </location>
</feature>
<dbReference type="Pfam" id="PF12349">
    <property type="entry name" value="Sterol-sensing"/>
    <property type="match status" value="1"/>
</dbReference>
<evidence type="ECO:0000313" key="17">
    <source>
        <dbReference type="Proteomes" id="UP000038830"/>
    </source>
</evidence>
<dbReference type="GO" id="GO:0012505">
    <property type="term" value="C:endomembrane system"/>
    <property type="evidence" value="ECO:0007669"/>
    <property type="project" value="UniProtKB-SubCell"/>
</dbReference>
<evidence type="ECO:0000313" key="16">
    <source>
        <dbReference type="EMBL" id="ODV73550.1"/>
    </source>
</evidence>
<reference evidence="16 18" key="3">
    <citation type="journal article" date="2016" name="Proc. Natl. Acad. Sci. U.S.A.">
        <title>Comparative genomics of biotechnologically important yeasts.</title>
        <authorList>
            <person name="Riley R."/>
            <person name="Haridas S."/>
            <person name="Wolfe K.H."/>
            <person name="Lopes M.R."/>
            <person name="Hittinger C.T."/>
            <person name="Goeker M."/>
            <person name="Salamov A.A."/>
            <person name="Wisecaver J.H."/>
            <person name="Long T.M."/>
            <person name="Calvey C.H."/>
            <person name="Aerts A.L."/>
            <person name="Barry K.W."/>
            <person name="Choi C."/>
            <person name="Clum A."/>
            <person name="Coughlan A.Y."/>
            <person name="Deshpande S."/>
            <person name="Douglass A.P."/>
            <person name="Hanson S.J."/>
            <person name="Klenk H.-P."/>
            <person name="LaButti K.M."/>
            <person name="Lapidus A."/>
            <person name="Lindquist E.A."/>
            <person name="Lipzen A.M."/>
            <person name="Meier-Kolthoff J.P."/>
            <person name="Ohm R.A."/>
            <person name="Otillar R.P."/>
            <person name="Pangilinan J.L."/>
            <person name="Peng Y."/>
            <person name="Rokas A."/>
            <person name="Rosa C.A."/>
            <person name="Scheuner C."/>
            <person name="Sibirny A.A."/>
            <person name="Slot J.C."/>
            <person name="Stielow J.B."/>
            <person name="Sun H."/>
            <person name="Kurtzman C.P."/>
            <person name="Blackwell M."/>
            <person name="Grigoriev I.V."/>
            <person name="Jeffries T.W."/>
        </authorList>
    </citation>
    <scope>NUCLEOTIDE SEQUENCE [LARGE SCALE GENOMIC DNA]</scope>
    <source>
        <strain evidence="18">ATCC 18201 / CBS 1600 / BCRC 20928 / JCM 3617 / NBRC 0987 / NRRL Y-1542</strain>
        <strain evidence="16">NRRL Y-1542</strain>
    </source>
</reference>
<evidence type="ECO:0000256" key="1">
    <source>
        <dbReference type="ARBA" id="ARBA00004127"/>
    </source>
</evidence>
<feature type="transmembrane region" description="Helical" evidence="12">
    <location>
        <begin position="592"/>
        <end position="614"/>
    </location>
</feature>
<comment type="subcellular location">
    <subcellularLocation>
        <location evidence="1">Endomembrane system</location>
        <topology evidence="1">Multi-pass membrane protein</topology>
    </subcellularLocation>
</comment>
<dbReference type="Pfam" id="PF16414">
    <property type="entry name" value="NPC1_N"/>
    <property type="match status" value="1"/>
</dbReference>
<evidence type="ECO:0000256" key="10">
    <source>
        <dbReference type="ARBA" id="ARBA00023157"/>
    </source>
</evidence>
<evidence type="ECO:0000256" key="3">
    <source>
        <dbReference type="ARBA" id="ARBA00022448"/>
    </source>
</evidence>
<feature type="transmembrane region" description="Helical" evidence="12">
    <location>
        <begin position="1062"/>
        <end position="1085"/>
    </location>
</feature>
<dbReference type="PROSITE" id="PS50156">
    <property type="entry name" value="SSD"/>
    <property type="match status" value="1"/>
</dbReference>
<feature type="transmembrane region" description="Helical" evidence="12">
    <location>
        <begin position="563"/>
        <end position="585"/>
    </location>
</feature>
<feature type="transmembrane region" description="Helical" evidence="12">
    <location>
        <begin position="1134"/>
        <end position="1157"/>
    </location>
</feature>
<dbReference type="InterPro" id="IPR000731">
    <property type="entry name" value="SSD"/>
</dbReference>
<feature type="signal peptide" evidence="13">
    <location>
        <begin position="1"/>
        <end position="17"/>
    </location>
</feature>
<dbReference type="FunFam" id="1.20.1640.10:FF:000029">
    <property type="entry name" value="Putative Patched sphingolipid transporter"/>
    <property type="match status" value="1"/>
</dbReference>
<feature type="transmembrane region" description="Helical" evidence="12">
    <location>
        <begin position="1035"/>
        <end position="1055"/>
    </location>
</feature>
<evidence type="ECO:0000256" key="7">
    <source>
        <dbReference type="ARBA" id="ARBA00023055"/>
    </source>
</evidence>
<accession>A0A0H5C6D1</accession>
<dbReference type="STRING" id="983966.A0A0H5C6D1"/>
<dbReference type="GO" id="GO:0016020">
    <property type="term" value="C:membrane"/>
    <property type="evidence" value="ECO:0007669"/>
    <property type="project" value="TreeGrafter"/>
</dbReference>
<evidence type="ECO:0000313" key="18">
    <source>
        <dbReference type="Proteomes" id="UP000094389"/>
    </source>
</evidence>
<dbReference type="SUPFAM" id="SSF82866">
    <property type="entry name" value="Multidrug efflux transporter AcrB transmembrane domain"/>
    <property type="match status" value="2"/>
</dbReference>
<keyword evidence="11" id="KW-0325">Glycoprotein</keyword>
<dbReference type="Pfam" id="PF22314">
    <property type="entry name" value="NPC1_MLD"/>
    <property type="match status" value="1"/>
</dbReference>
<dbReference type="GeneID" id="30989376"/>
<evidence type="ECO:0000256" key="2">
    <source>
        <dbReference type="ARBA" id="ARBA00005585"/>
    </source>
</evidence>
<evidence type="ECO:0000256" key="8">
    <source>
        <dbReference type="ARBA" id="ARBA00023098"/>
    </source>
</evidence>
<dbReference type="EMBL" id="KV453930">
    <property type="protein sequence ID" value="ODV73550.1"/>
    <property type="molecule type" value="Genomic_DNA"/>
</dbReference>
<evidence type="ECO:0000256" key="6">
    <source>
        <dbReference type="ARBA" id="ARBA00022989"/>
    </source>
</evidence>
<dbReference type="OrthoDB" id="6510177at2759"/>
<dbReference type="OMA" id="WWFDVES"/>